<protein>
    <recommendedName>
        <fullName evidence="3">Methyltransferase domain-containing protein</fullName>
    </recommendedName>
</protein>
<dbReference type="HOGENOM" id="CLU_1136617_0_0_7"/>
<dbReference type="STRING" id="1322246.BN4_12684"/>
<proteinExistence type="predicted"/>
<evidence type="ECO:0000313" key="1">
    <source>
        <dbReference type="EMBL" id="CCH49917.1"/>
    </source>
</evidence>
<dbReference type="InterPro" id="IPR029063">
    <property type="entry name" value="SAM-dependent_MTases_sf"/>
</dbReference>
<accession>M1WTV1</accession>
<dbReference type="BioCyc" id="DPIE1322246:BN4_RS13480-MONOMER"/>
<gene>
    <name evidence="1" type="ordered locus">BN4_12684</name>
</gene>
<organism evidence="1 2">
    <name type="scientific">Pseudodesulfovibrio piezophilus (strain DSM 21447 / JCM 15486 / C1TLV30)</name>
    <name type="common">Desulfovibrio piezophilus</name>
    <dbReference type="NCBI Taxonomy" id="1322246"/>
    <lineage>
        <taxon>Bacteria</taxon>
        <taxon>Pseudomonadati</taxon>
        <taxon>Thermodesulfobacteriota</taxon>
        <taxon>Desulfovibrionia</taxon>
        <taxon>Desulfovibrionales</taxon>
        <taxon>Desulfovibrionaceae</taxon>
    </lineage>
</organism>
<dbReference type="EMBL" id="FO203427">
    <property type="protein sequence ID" value="CCH49917.1"/>
    <property type="molecule type" value="Genomic_DNA"/>
</dbReference>
<dbReference type="Gene3D" id="3.40.50.150">
    <property type="entry name" value="Vaccinia Virus protein VP39"/>
    <property type="match status" value="1"/>
</dbReference>
<evidence type="ECO:0000313" key="2">
    <source>
        <dbReference type="Proteomes" id="UP000011724"/>
    </source>
</evidence>
<dbReference type="KEGG" id="dpi:BN4_12684"/>
<reference evidence="1 2" key="1">
    <citation type="journal article" date="2013" name="PLoS ONE">
        <title>The first genomic and proteomic characterization of a deep-sea sulfate reducer: insights into the piezophilic lifestyle of Desulfovibrio piezophilus.</title>
        <authorList>
            <person name="Pradel N."/>
            <person name="Ji B."/>
            <person name="Gimenez G."/>
            <person name="Talla E."/>
            <person name="Lenoble P."/>
            <person name="Garel M."/>
            <person name="Tamburini C."/>
            <person name="Fourquet P."/>
            <person name="Lebrun R."/>
            <person name="Bertin P."/>
            <person name="Denis Y."/>
            <person name="Pophillat M."/>
            <person name="Barbe V."/>
            <person name="Ollivier B."/>
            <person name="Dolla A."/>
        </authorList>
    </citation>
    <scope>NUCLEOTIDE SEQUENCE [LARGE SCALE GENOMIC DNA]</scope>
    <source>
        <strain evidence="2">DSM 10523 / SB164P1</strain>
    </source>
</reference>
<dbReference type="AlphaFoldDB" id="M1WTV1"/>
<dbReference type="PATRIC" id="fig|879567.3.peg.2876"/>
<name>M1WTV1_PSEP2</name>
<reference evidence="2" key="2">
    <citation type="journal article" date="2013" name="Stand. Genomic Sci.">
        <title>Complete genome sequence of Desulfocapsa sulfexigens, a marine deltaproteobacterium specialized in disproportionating inorganic sulfur compounds.</title>
        <authorList>
            <person name="Finster K.W."/>
            <person name="Kjeldsen K.U."/>
            <person name="Kube M."/>
            <person name="Reinhardt R."/>
            <person name="Mussmann M."/>
            <person name="Amann R."/>
            <person name="Schreiber L."/>
        </authorList>
    </citation>
    <scope>NUCLEOTIDE SEQUENCE [LARGE SCALE GENOMIC DNA]</scope>
    <source>
        <strain evidence="2">DSM 10523 / SB164P1</strain>
    </source>
</reference>
<evidence type="ECO:0008006" key="3">
    <source>
        <dbReference type="Google" id="ProtNLM"/>
    </source>
</evidence>
<dbReference type="RefSeq" id="WP_015415960.1">
    <property type="nucleotide sequence ID" value="NC_020409.1"/>
</dbReference>
<sequence length="244" mass="28084">MRSFLQEIILQLKTKFYYHGIEKAHARNAMEHPEEYNNIRRILQAYHKGGGLQHLFQEYKLYHLKQLLWSCRPSSILELGSGSTTPVFAEYVRSAGKECVMTSVDESEKWLEHAKKIAWENSALESAAEFIVAPSICEDMRQPPEVKYDFTAKKEYDFVFIDGPSLLVNGEKNKTAVNTNIFDLLQTQSPATIVVDIRESTVNALKSRLYNEYDVIVSDVILRKANRLGYEYFSIFRLKSTGIN</sequence>
<keyword evidence="2" id="KW-1185">Reference proteome</keyword>
<dbReference type="Proteomes" id="UP000011724">
    <property type="component" value="Chromosome"/>
</dbReference>
<dbReference type="SUPFAM" id="SSF53335">
    <property type="entry name" value="S-adenosyl-L-methionine-dependent methyltransferases"/>
    <property type="match status" value="1"/>
</dbReference>